<sequence>MAAREEEESMVAVNGEEEVDDMHDSRERFLLRYFLQEWQLVKSLVDDIVANGRVLDPSSVHKIRSIIRFLLFS</sequence>
<keyword evidence="2" id="KW-1185">Reference proteome</keyword>
<proteinExistence type="predicted"/>
<name>A0ABD0Z140_CARAN</name>
<evidence type="ECO:0000313" key="2">
    <source>
        <dbReference type="Proteomes" id="UP001558713"/>
    </source>
</evidence>
<accession>A0ABD0Z140</accession>
<comment type="caution">
    <text evidence="1">The sequence shown here is derived from an EMBL/GenBank/DDBJ whole genome shotgun (WGS) entry which is preliminary data.</text>
</comment>
<organism evidence="1 2">
    <name type="scientific">Cardamine amara subsp. amara</name>
    <dbReference type="NCBI Taxonomy" id="228776"/>
    <lineage>
        <taxon>Eukaryota</taxon>
        <taxon>Viridiplantae</taxon>
        <taxon>Streptophyta</taxon>
        <taxon>Embryophyta</taxon>
        <taxon>Tracheophyta</taxon>
        <taxon>Spermatophyta</taxon>
        <taxon>Magnoliopsida</taxon>
        <taxon>eudicotyledons</taxon>
        <taxon>Gunneridae</taxon>
        <taxon>Pentapetalae</taxon>
        <taxon>rosids</taxon>
        <taxon>malvids</taxon>
        <taxon>Brassicales</taxon>
        <taxon>Brassicaceae</taxon>
        <taxon>Cardamineae</taxon>
        <taxon>Cardamine</taxon>
    </lineage>
</organism>
<protein>
    <submittedName>
        <fullName evidence="1">Tubulin-folding cofactor D</fullName>
    </submittedName>
</protein>
<evidence type="ECO:0000313" key="1">
    <source>
        <dbReference type="EMBL" id="KAL1188435.1"/>
    </source>
</evidence>
<dbReference type="Proteomes" id="UP001558713">
    <property type="component" value="Unassembled WGS sequence"/>
</dbReference>
<dbReference type="AlphaFoldDB" id="A0ABD0Z140"/>
<gene>
    <name evidence="1" type="ORF">V5N11_026818</name>
</gene>
<dbReference type="EMBL" id="JBANAX010000924">
    <property type="protein sequence ID" value="KAL1188435.1"/>
    <property type="molecule type" value="Genomic_DNA"/>
</dbReference>
<reference evidence="1 2" key="1">
    <citation type="submission" date="2024-04" db="EMBL/GenBank/DDBJ databases">
        <title>Genome assembly C_amara_ONT_v2.</title>
        <authorList>
            <person name="Yant L."/>
            <person name="Moore C."/>
            <person name="Slenker M."/>
        </authorList>
    </citation>
    <scope>NUCLEOTIDE SEQUENCE [LARGE SCALE GENOMIC DNA]</scope>
    <source>
        <tissue evidence="1">Leaf</tissue>
    </source>
</reference>